<dbReference type="PANTHER" id="PTHR22870:SF466">
    <property type="entry name" value="ANKYRIN REPEAT-CONTAINING PROTEIN"/>
    <property type="match status" value="1"/>
</dbReference>
<dbReference type="Pfam" id="PF00415">
    <property type="entry name" value="RCC1"/>
    <property type="match status" value="1"/>
</dbReference>
<evidence type="ECO:0000313" key="4">
    <source>
        <dbReference type="Proteomes" id="UP000775547"/>
    </source>
</evidence>
<protein>
    <submittedName>
        <fullName evidence="3">Uncharacterized protein</fullName>
    </submittedName>
</protein>
<feature type="repeat" description="RCC1" evidence="2">
    <location>
        <begin position="381"/>
        <end position="438"/>
    </location>
</feature>
<organism evidence="3 4">
    <name type="scientific">Asterophora parasitica</name>
    <dbReference type="NCBI Taxonomy" id="117018"/>
    <lineage>
        <taxon>Eukaryota</taxon>
        <taxon>Fungi</taxon>
        <taxon>Dikarya</taxon>
        <taxon>Basidiomycota</taxon>
        <taxon>Agaricomycotina</taxon>
        <taxon>Agaricomycetes</taxon>
        <taxon>Agaricomycetidae</taxon>
        <taxon>Agaricales</taxon>
        <taxon>Tricholomatineae</taxon>
        <taxon>Lyophyllaceae</taxon>
        <taxon>Asterophora</taxon>
    </lineage>
</organism>
<reference evidence="3" key="2">
    <citation type="submission" date="2021-10" db="EMBL/GenBank/DDBJ databases">
        <title>Phylogenomics reveals ancestral predisposition of the termite-cultivated fungus Termitomyces towards a domesticated lifestyle.</title>
        <authorList>
            <person name="Auxier B."/>
            <person name="Grum-Grzhimaylo A."/>
            <person name="Cardenas M.E."/>
            <person name="Lodge J.D."/>
            <person name="Laessoe T."/>
            <person name="Pedersen O."/>
            <person name="Smith M.E."/>
            <person name="Kuyper T.W."/>
            <person name="Franco-Molano E.A."/>
            <person name="Baroni T.J."/>
            <person name="Aanen D.K."/>
        </authorList>
    </citation>
    <scope>NUCLEOTIDE SEQUENCE</scope>
    <source>
        <strain evidence="3">AP01</strain>
        <tissue evidence="3">Mycelium</tissue>
    </source>
</reference>
<evidence type="ECO:0000256" key="1">
    <source>
        <dbReference type="ARBA" id="ARBA00022737"/>
    </source>
</evidence>
<dbReference type="SUPFAM" id="SSF50985">
    <property type="entry name" value="RCC1/BLIP-II"/>
    <property type="match status" value="2"/>
</dbReference>
<dbReference type="Proteomes" id="UP000775547">
    <property type="component" value="Unassembled WGS sequence"/>
</dbReference>
<dbReference type="OrthoDB" id="5370059at2759"/>
<keyword evidence="4" id="KW-1185">Reference proteome</keyword>
<gene>
    <name evidence="3" type="ORF">DXG03_000694</name>
</gene>
<dbReference type="InterPro" id="IPR051210">
    <property type="entry name" value="Ub_ligase/GEF_domain"/>
</dbReference>
<dbReference type="PANTHER" id="PTHR22870">
    <property type="entry name" value="REGULATOR OF CHROMOSOME CONDENSATION"/>
    <property type="match status" value="1"/>
</dbReference>
<sequence length="440" mass="46379">MFTLLSSGSNAHGQLSNGSLEDSHEFFPCSFHGCSPNTVPSNTVRILIIASGANHTLLLLETNGGDGKCERELWGSGDGSAGQLGSAYRDLIAAGASSTVFRPIDLPFKQEGLSGYAIKFVAASWETTYIALSCEGKGDVLISMGADDFGDLGIGGKGKGKETARSFYIVGFAHLTLDGMSLRNATLAFQAVEAGQHHVVVQVNATWKDRTEKCCLIGWGASRHGQLGSHLGKAGKPVPFLLTPTLVPTGESSDPVLSIALGSQHTVLRHASGRVSGFGSNRKGQLQGLENAQHVSQLGCAWNSTYVALDVDQKVPNLHATGSGAHGQLGRRCASISDGHPSLAPVNLPLSSDSFNLYALACGTEHVLAIISQGTAPGSPTEAWGWGWNEHGNLGTGTTEDVFTPVRIWPSSTGNMKESRQVIGIWAGSGTSWIYTRQYF</sequence>
<feature type="repeat" description="RCC1" evidence="2">
    <location>
        <begin position="316"/>
        <end position="373"/>
    </location>
</feature>
<name>A0A9P7G4T4_9AGAR</name>
<dbReference type="InterPro" id="IPR000408">
    <property type="entry name" value="Reg_chr_condens"/>
</dbReference>
<reference evidence="3" key="1">
    <citation type="submission" date="2020-07" db="EMBL/GenBank/DDBJ databases">
        <authorList>
            <person name="Nieuwenhuis M."/>
            <person name="Van De Peppel L.J.J."/>
        </authorList>
    </citation>
    <scope>NUCLEOTIDE SEQUENCE</scope>
    <source>
        <strain evidence="3">AP01</strain>
        <tissue evidence="3">Mycelium</tissue>
    </source>
</reference>
<feature type="repeat" description="RCC1" evidence="2">
    <location>
        <begin position="214"/>
        <end position="272"/>
    </location>
</feature>
<keyword evidence="1" id="KW-0677">Repeat</keyword>
<evidence type="ECO:0000256" key="2">
    <source>
        <dbReference type="PROSITE-ProRule" id="PRU00235"/>
    </source>
</evidence>
<evidence type="ECO:0000313" key="3">
    <source>
        <dbReference type="EMBL" id="KAG5643553.1"/>
    </source>
</evidence>
<comment type="caution">
    <text evidence="3">The sequence shown here is derived from an EMBL/GenBank/DDBJ whole genome shotgun (WGS) entry which is preliminary data.</text>
</comment>
<dbReference type="PROSITE" id="PS00626">
    <property type="entry name" value="RCC1_2"/>
    <property type="match status" value="1"/>
</dbReference>
<dbReference type="PROSITE" id="PS50012">
    <property type="entry name" value="RCC1_3"/>
    <property type="match status" value="4"/>
</dbReference>
<dbReference type="Pfam" id="PF13540">
    <property type="entry name" value="RCC1_2"/>
    <property type="match status" value="1"/>
</dbReference>
<dbReference type="InterPro" id="IPR009091">
    <property type="entry name" value="RCC1/BLIP-II"/>
</dbReference>
<feature type="repeat" description="RCC1" evidence="2">
    <location>
        <begin position="2"/>
        <end position="62"/>
    </location>
</feature>
<dbReference type="EMBL" id="JABCKV010000107">
    <property type="protein sequence ID" value="KAG5643553.1"/>
    <property type="molecule type" value="Genomic_DNA"/>
</dbReference>
<dbReference type="AlphaFoldDB" id="A0A9P7G4T4"/>
<proteinExistence type="predicted"/>
<dbReference type="Gene3D" id="2.130.10.30">
    <property type="entry name" value="Regulator of chromosome condensation 1/beta-lactamase-inhibitor protein II"/>
    <property type="match status" value="2"/>
</dbReference>
<accession>A0A9P7G4T4</accession>